<dbReference type="Proteomes" id="UP000568888">
    <property type="component" value="Unassembled WGS sequence"/>
</dbReference>
<reference evidence="4" key="3">
    <citation type="submission" date="2022-04" db="EMBL/GenBank/DDBJ databases">
        <authorList>
            <person name="Liu G."/>
        </authorList>
    </citation>
    <scope>NUCLEOTIDE SEQUENCE</scope>
    <source>
        <strain evidence="4">RG22</strain>
    </source>
</reference>
<evidence type="ECO:0000259" key="2">
    <source>
        <dbReference type="PROSITE" id="PS50853"/>
    </source>
</evidence>
<evidence type="ECO:0000313" key="5">
    <source>
        <dbReference type="Proteomes" id="UP000568888"/>
    </source>
</evidence>
<proteinExistence type="predicted"/>
<protein>
    <submittedName>
        <fullName evidence="4">Fibronectin type III domain-containing protein</fullName>
    </submittedName>
    <submittedName>
        <fullName evidence="3">Lipoprotein</fullName>
    </submittedName>
</protein>
<feature type="chain" id="PRO_5027920883" evidence="1">
    <location>
        <begin position="22"/>
        <end position="256"/>
    </location>
</feature>
<dbReference type="EMBL" id="BLXY01000013">
    <property type="protein sequence ID" value="GFO65824.1"/>
    <property type="molecule type" value="Genomic_DNA"/>
</dbReference>
<dbReference type="SMART" id="SM00060">
    <property type="entry name" value="FN3"/>
    <property type="match status" value="2"/>
</dbReference>
<feature type="signal peptide" evidence="1">
    <location>
        <begin position="1"/>
        <end position="21"/>
    </location>
</feature>
<organism evidence="3 5">
    <name type="scientific">Geomonas paludis</name>
    <dbReference type="NCBI Taxonomy" id="2740185"/>
    <lineage>
        <taxon>Bacteria</taxon>
        <taxon>Pseudomonadati</taxon>
        <taxon>Thermodesulfobacteriota</taxon>
        <taxon>Desulfuromonadia</taxon>
        <taxon>Geobacterales</taxon>
        <taxon>Geobacteraceae</taxon>
        <taxon>Geomonas</taxon>
    </lineage>
</organism>
<dbReference type="AlphaFoldDB" id="A0A6V8N189"/>
<dbReference type="InterPro" id="IPR013783">
    <property type="entry name" value="Ig-like_fold"/>
</dbReference>
<evidence type="ECO:0000313" key="3">
    <source>
        <dbReference type="EMBL" id="GFO65824.1"/>
    </source>
</evidence>
<dbReference type="InterPro" id="IPR003961">
    <property type="entry name" value="FN3_dom"/>
</dbReference>
<keyword evidence="1" id="KW-0732">Signal</keyword>
<dbReference type="EMBL" id="CP096574">
    <property type="protein sequence ID" value="UPU36571.1"/>
    <property type="molecule type" value="Genomic_DNA"/>
</dbReference>
<dbReference type="InterPro" id="IPR036116">
    <property type="entry name" value="FN3_sf"/>
</dbReference>
<dbReference type="Proteomes" id="UP000831485">
    <property type="component" value="Chromosome"/>
</dbReference>
<reference evidence="3" key="2">
    <citation type="journal article" date="2021" name="Int. J. Syst. Evol. Microbiol.">
        <title>Geomonas silvestris sp. nov., Geomonas paludis sp. nov. and Geomonas limicola sp. nov., isolated from terrestrial environments, and emended description of the genus Geomonas.</title>
        <authorList>
            <person name="Itoh H."/>
            <person name="Xu Z."/>
            <person name="Masuda Y."/>
            <person name="Ushijima N."/>
            <person name="Hayakawa C."/>
            <person name="Shiratori Y."/>
            <person name="Senoo K."/>
        </authorList>
    </citation>
    <scope>NUCLEOTIDE SEQUENCE</scope>
    <source>
        <strain evidence="3">Red736</strain>
    </source>
</reference>
<feature type="domain" description="Fibronectin type-III" evidence="2">
    <location>
        <begin position="156"/>
        <end position="256"/>
    </location>
</feature>
<keyword evidence="3" id="KW-0449">Lipoprotein</keyword>
<evidence type="ECO:0000313" key="6">
    <source>
        <dbReference type="Proteomes" id="UP000831485"/>
    </source>
</evidence>
<dbReference type="SUPFAM" id="SSF49265">
    <property type="entry name" value="Fibronectin type III"/>
    <property type="match status" value="1"/>
</dbReference>
<sequence>MAAARRFLPALVLAAALSLSSGCGKKGALIPPEALVPAPIGTLAVAQKGAEFQVTWTGPGKQEKGGKLEDLAGFLLYRRNVLPPAQDCEECPSAYKQLTLVDLDLPETVRQVGGLWIYDDFDLKKGQTYQYKVRSFTRSGAQSKDSNKVRRTAVTPPLPPVLEAAGSPNEVTLNFVGLPPEQGTAAGYNVYRSKKGEPMPLTPLNKAPLTGNTYQDQNVILGITYSYAVTSVATAEGQTVESAPSNVTEAGLVLPE</sequence>
<dbReference type="PROSITE" id="PS51257">
    <property type="entry name" value="PROKAR_LIPOPROTEIN"/>
    <property type="match status" value="1"/>
</dbReference>
<dbReference type="Gene3D" id="2.60.40.10">
    <property type="entry name" value="Immunoglobulins"/>
    <property type="match status" value="2"/>
</dbReference>
<dbReference type="RefSeq" id="WP_183350256.1">
    <property type="nucleotide sequence ID" value="NZ_BLXY01000013.1"/>
</dbReference>
<name>A0A6V8N189_9BACT</name>
<dbReference type="PROSITE" id="PS50853">
    <property type="entry name" value="FN3"/>
    <property type="match status" value="1"/>
</dbReference>
<gene>
    <name evidence="3" type="ORF">GMPD_37430</name>
    <name evidence="4" type="ORF">M1B72_02380</name>
</gene>
<keyword evidence="6" id="KW-1185">Reference proteome</keyword>
<evidence type="ECO:0000256" key="1">
    <source>
        <dbReference type="SAM" id="SignalP"/>
    </source>
</evidence>
<reference evidence="5" key="1">
    <citation type="submission" date="2020-06" db="EMBL/GenBank/DDBJ databases">
        <title>Draft genomic sequecing of Geomonas sp. Red736.</title>
        <authorList>
            <person name="Itoh H."/>
            <person name="Xu Z.X."/>
            <person name="Ushijima N."/>
            <person name="Masuda Y."/>
            <person name="Shiratori Y."/>
            <person name="Senoo K."/>
        </authorList>
    </citation>
    <scope>NUCLEOTIDE SEQUENCE [LARGE SCALE GENOMIC DNA]</scope>
    <source>
        <strain evidence="5">Red736</strain>
    </source>
</reference>
<evidence type="ECO:0000313" key="4">
    <source>
        <dbReference type="EMBL" id="UPU36571.1"/>
    </source>
</evidence>
<accession>A0A6V8N189</accession>